<protein>
    <submittedName>
        <fullName evidence="2">Uncharacterized protein</fullName>
    </submittedName>
</protein>
<dbReference type="Proteomes" id="UP000324222">
    <property type="component" value="Unassembled WGS sequence"/>
</dbReference>
<gene>
    <name evidence="2" type="ORF">E2C01_030346</name>
</gene>
<name>A0A5B7EUL7_PORTR</name>
<keyword evidence="3" id="KW-1185">Reference proteome</keyword>
<evidence type="ECO:0000256" key="1">
    <source>
        <dbReference type="SAM" id="MobiDB-lite"/>
    </source>
</evidence>
<evidence type="ECO:0000313" key="2">
    <source>
        <dbReference type="EMBL" id="MPC36876.1"/>
    </source>
</evidence>
<feature type="region of interest" description="Disordered" evidence="1">
    <location>
        <begin position="44"/>
        <end position="69"/>
    </location>
</feature>
<reference evidence="2 3" key="1">
    <citation type="submission" date="2019-05" db="EMBL/GenBank/DDBJ databases">
        <title>Another draft genome of Portunus trituberculatus and its Hox gene families provides insights of decapod evolution.</title>
        <authorList>
            <person name="Jeong J.-H."/>
            <person name="Song I."/>
            <person name="Kim S."/>
            <person name="Choi T."/>
            <person name="Kim D."/>
            <person name="Ryu S."/>
            <person name="Kim W."/>
        </authorList>
    </citation>
    <scope>NUCLEOTIDE SEQUENCE [LARGE SCALE GENOMIC DNA]</scope>
    <source>
        <tissue evidence="2">Muscle</tissue>
    </source>
</reference>
<accession>A0A5B7EUL7</accession>
<evidence type="ECO:0000313" key="3">
    <source>
        <dbReference type="Proteomes" id="UP000324222"/>
    </source>
</evidence>
<comment type="caution">
    <text evidence="2">The sequence shown here is derived from an EMBL/GenBank/DDBJ whole genome shotgun (WGS) entry which is preliminary data.</text>
</comment>
<organism evidence="2 3">
    <name type="scientific">Portunus trituberculatus</name>
    <name type="common">Swimming crab</name>
    <name type="synonym">Neptunus trituberculatus</name>
    <dbReference type="NCBI Taxonomy" id="210409"/>
    <lineage>
        <taxon>Eukaryota</taxon>
        <taxon>Metazoa</taxon>
        <taxon>Ecdysozoa</taxon>
        <taxon>Arthropoda</taxon>
        <taxon>Crustacea</taxon>
        <taxon>Multicrustacea</taxon>
        <taxon>Malacostraca</taxon>
        <taxon>Eumalacostraca</taxon>
        <taxon>Eucarida</taxon>
        <taxon>Decapoda</taxon>
        <taxon>Pleocyemata</taxon>
        <taxon>Brachyura</taxon>
        <taxon>Eubrachyura</taxon>
        <taxon>Portunoidea</taxon>
        <taxon>Portunidae</taxon>
        <taxon>Portuninae</taxon>
        <taxon>Portunus</taxon>
    </lineage>
</organism>
<proteinExistence type="predicted"/>
<feature type="region of interest" description="Disordered" evidence="1">
    <location>
        <begin position="1"/>
        <end position="21"/>
    </location>
</feature>
<sequence>MDGRTDKVEEEEEEEEEVARETGGMVVLLVCWIAAAAVRQARRSDQGGAAGVRSAAMVPGVPQDRGNGSLYGWENSPLLRLGSLRG</sequence>
<feature type="compositionally biased region" description="Acidic residues" evidence="1">
    <location>
        <begin position="8"/>
        <end position="18"/>
    </location>
</feature>
<dbReference type="AlphaFoldDB" id="A0A5B7EUL7"/>
<dbReference type="EMBL" id="VSRR010003627">
    <property type="protein sequence ID" value="MPC36876.1"/>
    <property type="molecule type" value="Genomic_DNA"/>
</dbReference>